<evidence type="ECO:0000313" key="3">
    <source>
        <dbReference type="Proteomes" id="UP001250932"/>
    </source>
</evidence>
<protein>
    <recommendedName>
        <fullName evidence="4">MFS transporter</fullName>
    </recommendedName>
</protein>
<keyword evidence="1" id="KW-0472">Membrane</keyword>
<dbReference type="EMBL" id="JAQOUE010000002">
    <property type="protein sequence ID" value="MDT7043768.1"/>
    <property type="molecule type" value="Genomic_DNA"/>
</dbReference>
<sequence>MSHAVRGRFVMLLMLLGNAGIVRAMTMLILTFVQDNQAIA</sequence>
<keyword evidence="1" id="KW-0812">Transmembrane</keyword>
<reference evidence="2 3" key="1">
    <citation type="journal article" date="2023" name="ISME J.">
        <title>Cultivation and genomic characterization of novel and ubiquitous marine nitrite-oxidizing bacteria from the Nitrospirales.</title>
        <authorList>
            <person name="Mueller A.J."/>
            <person name="Daebeler A."/>
            <person name="Herbold C.W."/>
            <person name="Kirkegaard R.H."/>
            <person name="Daims H."/>
        </authorList>
    </citation>
    <scope>NUCLEOTIDE SEQUENCE [LARGE SCALE GENOMIC DNA]</scope>
    <source>
        <strain evidence="2 3">EB</strain>
    </source>
</reference>
<proteinExistence type="predicted"/>
<dbReference type="Proteomes" id="UP001250932">
    <property type="component" value="Unassembled WGS sequence"/>
</dbReference>
<gene>
    <name evidence="2" type="ORF">PPG34_15545</name>
</gene>
<evidence type="ECO:0008006" key="4">
    <source>
        <dbReference type="Google" id="ProtNLM"/>
    </source>
</evidence>
<comment type="caution">
    <text evidence="2">The sequence shown here is derived from an EMBL/GenBank/DDBJ whole genome shotgun (WGS) entry which is preliminary data.</text>
</comment>
<keyword evidence="3" id="KW-1185">Reference proteome</keyword>
<dbReference type="RefSeq" id="WP_313834361.1">
    <property type="nucleotide sequence ID" value="NZ_JAQOUE010000002.1"/>
</dbReference>
<feature type="transmembrane region" description="Helical" evidence="1">
    <location>
        <begin position="12"/>
        <end position="33"/>
    </location>
</feature>
<accession>A0ABU3KBU3</accession>
<organism evidence="2 3">
    <name type="scientific">Candidatus Nitronereus thalassa</name>
    <dbReference type="NCBI Taxonomy" id="3020898"/>
    <lineage>
        <taxon>Bacteria</taxon>
        <taxon>Pseudomonadati</taxon>
        <taxon>Nitrospirota</taxon>
        <taxon>Nitrospiria</taxon>
        <taxon>Nitrospirales</taxon>
        <taxon>Nitrospiraceae</taxon>
        <taxon>Candidatus Nitronereus</taxon>
    </lineage>
</organism>
<evidence type="ECO:0000256" key="1">
    <source>
        <dbReference type="SAM" id="Phobius"/>
    </source>
</evidence>
<evidence type="ECO:0000313" key="2">
    <source>
        <dbReference type="EMBL" id="MDT7043768.1"/>
    </source>
</evidence>
<keyword evidence="1" id="KW-1133">Transmembrane helix</keyword>
<name>A0ABU3KBU3_9BACT</name>